<name>A0A3M9MWQ3_9BACT</name>
<keyword evidence="3" id="KW-1185">Reference proteome</keyword>
<dbReference type="RefSeq" id="WP_123133055.1">
    <property type="nucleotide sequence ID" value="NZ_RJJE01000009.1"/>
</dbReference>
<accession>A0A3M9MWQ3</accession>
<dbReference type="Proteomes" id="UP000271010">
    <property type="component" value="Unassembled WGS sequence"/>
</dbReference>
<dbReference type="OrthoDB" id="1115630at2"/>
<sequence length="230" mass="25266">MATLYFPFPALSSRFWGLLGRFFVAVLIVSGISLSSAQAQGGRKIIQLTGVVTAGDSLLGIPGASVYIPKAGRGTNTNEYGFFSLPVIAGDSVVFSSIGYAKQSLVIPESFERDSYSIIIEMLEDPTVLPEVRVFPYATFRDFTAAVLAMKSPIGDIDQENAMSQQILDQMFRNTPMDAGSNQRHLINLQNQQQLRRGGYNPGVANPLLDPIKWYKVIRAIKNGDLKRKD</sequence>
<evidence type="ECO:0000313" key="2">
    <source>
        <dbReference type="EMBL" id="RNI29974.1"/>
    </source>
</evidence>
<comment type="caution">
    <text evidence="2">The sequence shown here is derived from an EMBL/GenBank/DDBJ whole genome shotgun (WGS) entry which is preliminary data.</text>
</comment>
<dbReference type="InterPro" id="IPR008969">
    <property type="entry name" value="CarboxyPept-like_regulatory"/>
</dbReference>
<evidence type="ECO:0000313" key="3">
    <source>
        <dbReference type="Proteomes" id="UP000271010"/>
    </source>
</evidence>
<reference evidence="2 3" key="1">
    <citation type="submission" date="2018-11" db="EMBL/GenBank/DDBJ databases">
        <title>Rufibacter latericius sp. nov., isolated from water in Baiyang Lake.</title>
        <authorList>
            <person name="Yang Y."/>
        </authorList>
    </citation>
    <scope>NUCLEOTIDE SEQUENCE [LARGE SCALE GENOMIC DNA]</scope>
    <source>
        <strain evidence="2 3">MCC P1</strain>
    </source>
</reference>
<organism evidence="2 3">
    <name type="scientific">Rufibacter immobilis</name>
    <dbReference type="NCBI Taxonomy" id="1348778"/>
    <lineage>
        <taxon>Bacteria</taxon>
        <taxon>Pseudomonadati</taxon>
        <taxon>Bacteroidota</taxon>
        <taxon>Cytophagia</taxon>
        <taxon>Cytophagales</taxon>
        <taxon>Hymenobacteraceae</taxon>
        <taxon>Rufibacter</taxon>
    </lineage>
</organism>
<keyword evidence="1" id="KW-0472">Membrane</keyword>
<keyword evidence="1" id="KW-1133">Transmembrane helix</keyword>
<gene>
    <name evidence="2" type="ORF">EFA69_10630</name>
</gene>
<dbReference type="AlphaFoldDB" id="A0A3M9MWQ3"/>
<keyword evidence="1" id="KW-0812">Transmembrane</keyword>
<dbReference type="Pfam" id="PF13715">
    <property type="entry name" value="CarbopepD_reg_2"/>
    <property type="match status" value="1"/>
</dbReference>
<keyword evidence="2" id="KW-0378">Hydrolase</keyword>
<protein>
    <submittedName>
        <fullName evidence="2">Carboxypeptidase-like regulatory domain-containing protein</fullName>
    </submittedName>
</protein>
<proteinExistence type="predicted"/>
<evidence type="ECO:0000256" key="1">
    <source>
        <dbReference type="SAM" id="Phobius"/>
    </source>
</evidence>
<keyword evidence="2" id="KW-0645">Protease</keyword>
<feature type="transmembrane region" description="Helical" evidence="1">
    <location>
        <begin position="15"/>
        <end position="34"/>
    </location>
</feature>
<keyword evidence="2" id="KW-0121">Carboxypeptidase</keyword>
<dbReference type="EMBL" id="RJJE01000009">
    <property type="protein sequence ID" value="RNI29974.1"/>
    <property type="molecule type" value="Genomic_DNA"/>
</dbReference>
<dbReference type="SUPFAM" id="SSF49464">
    <property type="entry name" value="Carboxypeptidase regulatory domain-like"/>
    <property type="match status" value="1"/>
</dbReference>
<dbReference type="GO" id="GO:0004180">
    <property type="term" value="F:carboxypeptidase activity"/>
    <property type="evidence" value="ECO:0007669"/>
    <property type="project" value="UniProtKB-KW"/>
</dbReference>